<dbReference type="OrthoDB" id="9814831at2"/>
<dbReference type="KEGG" id="nba:CUN60_04140"/>
<dbReference type="RefSeq" id="WP_102950810.1">
    <property type="nucleotide sequence ID" value="NZ_CP024847.1"/>
</dbReference>
<dbReference type="SUPFAM" id="SSF53474">
    <property type="entry name" value="alpha/beta-Hydrolases"/>
    <property type="match status" value="1"/>
</dbReference>
<name>A0A2I7N506_9NEIS</name>
<sequence length="210" mass="24038">MKYIYLHGFASSPQSYKAQFFKSKFDLIGSELLIPDLNLGDFTNLKVSSQLLYLKELISNDTDYCLIGSSLGGLLALILAEEHIQVKKLILLAPAIEIKNVWDKELGVDNIKKWQKQGVYNIFHSGAKCEVPLKYDFIHDMQNIKDRDFKRGLPVLLIHGKYDKTIPVEVSHVYQRQNQLAKLVVLNCEHGMEDKIEEIWIAANSFINDI</sequence>
<accession>A0A2I7N506</accession>
<dbReference type="EMBL" id="CP024847">
    <property type="protein sequence ID" value="AUR51511.1"/>
    <property type="molecule type" value="Genomic_DNA"/>
</dbReference>
<keyword evidence="2" id="KW-1185">Reference proteome</keyword>
<organism evidence="1 2">
    <name type="scientific">Aquella oligotrophica</name>
    <dbReference type="NCBI Taxonomy" id="2067065"/>
    <lineage>
        <taxon>Bacteria</taxon>
        <taxon>Pseudomonadati</taxon>
        <taxon>Pseudomonadota</taxon>
        <taxon>Betaproteobacteria</taxon>
        <taxon>Neisseriales</taxon>
        <taxon>Neisseriaceae</taxon>
        <taxon>Aquella</taxon>
    </lineage>
</organism>
<evidence type="ECO:0000313" key="2">
    <source>
        <dbReference type="Proteomes" id="UP000236655"/>
    </source>
</evidence>
<dbReference type="PANTHER" id="PTHR43689:SF8">
    <property type="entry name" value="ALPHA_BETA-HYDROLASES SUPERFAMILY PROTEIN"/>
    <property type="match status" value="1"/>
</dbReference>
<reference evidence="2" key="1">
    <citation type="submission" date="2017-11" db="EMBL/GenBank/DDBJ databases">
        <authorList>
            <person name="Chan K.G."/>
            <person name="Lee L.S."/>
        </authorList>
    </citation>
    <scope>NUCLEOTIDE SEQUENCE [LARGE SCALE GENOMIC DNA]</scope>
    <source>
        <strain evidence="2">DSM 100970</strain>
    </source>
</reference>
<dbReference type="InterPro" id="IPR008886">
    <property type="entry name" value="UPF0227/Esterase_YqiA"/>
</dbReference>
<dbReference type="InterPro" id="IPR029058">
    <property type="entry name" value="AB_hydrolase_fold"/>
</dbReference>
<dbReference type="AlphaFoldDB" id="A0A2I7N506"/>
<dbReference type="Gene3D" id="3.40.50.1820">
    <property type="entry name" value="alpha/beta hydrolase"/>
    <property type="match status" value="1"/>
</dbReference>
<evidence type="ECO:0000313" key="1">
    <source>
        <dbReference type="EMBL" id="AUR51511.1"/>
    </source>
</evidence>
<dbReference type="Pfam" id="PF05728">
    <property type="entry name" value="UPF0227"/>
    <property type="match status" value="1"/>
</dbReference>
<protein>
    <submittedName>
        <fullName evidence="1">Esterase</fullName>
    </submittedName>
</protein>
<dbReference type="Proteomes" id="UP000236655">
    <property type="component" value="Chromosome"/>
</dbReference>
<dbReference type="PANTHER" id="PTHR43689">
    <property type="entry name" value="HYDROLASE"/>
    <property type="match status" value="1"/>
</dbReference>
<proteinExistence type="predicted"/>
<gene>
    <name evidence="1" type="ORF">CUN60_04140</name>
</gene>